<dbReference type="PRINTS" id="PR00051">
    <property type="entry name" value="DNAA"/>
</dbReference>
<dbReference type="PANTHER" id="PTHR30050:SF2">
    <property type="entry name" value="CHROMOSOMAL REPLICATION INITIATOR PROTEIN DNAA"/>
    <property type="match status" value="1"/>
</dbReference>
<evidence type="ECO:0000256" key="5">
    <source>
        <dbReference type="ARBA" id="ARBA00022840"/>
    </source>
</evidence>
<dbReference type="SUPFAM" id="SSF48295">
    <property type="entry name" value="TrpR-like"/>
    <property type="match status" value="1"/>
</dbReference>
<dbReference type="CDD" id="cd00009">
    <property type="entry name" value="AAA"/>
    <property type="match status" value="1"/>
</dbReference>
<comment type="caution">
    <text evidence="8">Lacks conserved residue(s) required for the propagation of feature annotation.</text>
</comment>
<dbReference type="AlphaFoldDB" id="A0A6J4ST70"/>
<dbReference type="Gene3D" id="1.10.1750.10">
    <property type="match status" value="1"/>
</dbReference>
<dbReference type="InterPro" id="IPR027417">
    <property type="entry name" value="P-loop_NTPase"/>
</dbReference>
<dbReference type="GO" id="GO:0008289">
    <property type="term" value="F:lipid binding"/>
    <property type="evidence" value="ECO:0007669"/>
    <property type="project" value="UniProtKB-KW"/>
</dbReference>
<evidence type="ECO:0000256" key="7">
    <source>
        <dbReference type="ARBA" id="ARBA00023125"/>
    </source>
</evidence>
<reference evidence="14" key="1">
    <citation type="submission" date="2020-02" db="EMBL/GenBank/DDBJ databases">
        <authorList>
            <person name="Meier V. D."/>
        </authorList>
    </citation>
    <scope>NUCLEOTIDE SEQUENCE</scope>
    <source>
        <strain evidence="14">AVDCRST_MAG45</strain>
    </source>
</reference>
<dbReference type="NCBIfam" id="TIGR00362">
    <property type="entry name" value="DnaA"/>
    <property type="match status" value="1"/>
</dbReference>
<dbReference type="Pfam" id="PF00308">
    <property type="entry name" value="Bac_DnaA"/>
    <property type="match status" value="1"/>
</dbReference>
<sequence>MLSAPTAARSWIEERYLGAISQAARRALGAPIEVEVVGEGEAVFESDPSGRPGREEVAALNPRYTFDGFVISTANRLAHASALAVAEQPAQAYNPLFLHGPPGLGKTHLLHAIGHYIQGYAVDLRVAYTTVEAFTGEFVAATRGGDFDRFRERFRAVDVLLVDDVQFLARRTGTMEAFFHTFNALHESGGQVVLTSDRPPGDLGGLEARLLERFRWGLVAAVEVPDLVARTTILRKRVRDDGIEGIDDATLRAVAQLAPESVRSLEGALIRLVAYTSLTAERATPELARRILGGLAAHARSPLRPPTIEEVKQATAEALDVDPQALEAPGRRPAATFARQVAMYLARELTEESLMTIGAGFGGRRHTTVVSACHKIEREIAERDRARELVDSLKARLDRER</sequence>
<comment type="subcellular location">
    <subcellularLocation>
        <location evidence="8">Cytoplasm</location>
    </subcellularLocation>
</comment>
<evidence type="ECO:0000259" key="13">
    <source>
        <dbReference type="SMART" id="SM00760"/>
    </source>
</evidence>
<evidence type="ECO:0000256" key="8">
    <source>
        <dbReference type="HAMAP-Rule" id="MF_00377"/>
    </source>
</evidence>
<comment type="subunit">
    <text evidence="8">Oligomerizes as a right-handed, spiral filament on DNA at oriC.</text>
</comment>
<dbReference type="SUPFAM" id="SSF52540">
    <property type="entry name" value="P-loop containing nucleoside triphosphate hydrolases"/>
    <property type="match status" value="1"/>
</dbReference>
<evidence type="ECO:0000256" key="10">
    <source>
        <dbReference type="RuleBase" id="RU000577"/>
    </source>
</evidence>
<feature type="binding site" evidence="8">
    <location>
        <position position="107"/>
    </location>
    <ligand>
        <name>ATP</name>
        <dbReference type="ChEBI" id="CHEBI:30616"/>
    </ligand>
</feature>
<comment type="domain">
    <text evidence="8">Domain I is involved in oligomerization and binding regulators, domain II is flexibile and of varying length in different bacteria, domain III forms the AAA+ region, while domain IV binds dsDNA.</text>
</comment>
<evidence type="ECO:0000256" key="2">
    <source>
        <dbReference type="ARBA" id="ARBA00022490"/>
    </source>
</evidence>
<dbReference type="CDD" id="cd06571">
    <property type="entry name" value="Bac_DnaA_C"/>
    <property type="match status" value="1"/>
</dbReference>
<evidence type="ECO:0000256" key="9">
    <source>
        <dbReference type="NCBIfam" id="TIGR00362"/>
    </source>
</evidence>
<evidence type="ECO:0000259" key="12">
    <source>
        <dbReference type="SMART" id="SM00382"/>
    </source>
</evidence>
<evidence type="ECO:0000256" key="3">
    <source>
        <dbReference type="ARBA" id="ARBA00022705"/>
    </source>
</evidence>
<evidence type="ECO:0000256" key="6">
    <source>
        <dbReference type="ARBA" id="ARBA00023121"/>
    </source>
</evidence>
<dbReference type="PROSITE" id="PS01008">
    <property type="entry name" value="DNAA"/>
    <property type="match status" value="1"/>
</dbReference>
<feature type="binding site" evidence="8">
    <location>
        <position position="106"/>
    </location>
    <ligand>
        <name>ATP</name>
        <dbReference type="ChEBI" id="CHEBI:30616"/>
    </ligand>
</feature>
<keyword evidence="2 8" id="KW-0963">Cytoplasm</keyword>
<dbReference type="Gene3D" id="1.10.8.60">
    <property type="match status" value="1"/>
</dbReference>
<dbReference type="InterPro" id="IPR003593">
    <property type="entry name" value="AAA+_ATPase"/>
</dbReference>
<name>A0A6J4ST70_9ACTN</name>
<feature type="binding site" evidence="8">
    <location>
        <position position="105"/>
    </location>
    <ligand>
        <name>ATP</name>
        <dbReference type="ChEBI" id="CHEBI:30616"/>
    </ligand>
</feature>
<evidence type="ECO:0000313" key="14">
    <source>
        <dbReference type="EMBL" id="CAA9504686.1"/>
    </source>
</evidence>
<dbReference type="InterPro" id="IPR020591">
    <property type="entry name" value="Chromosome_initiator_DnaA-like"/>
</dbReference>
<dbReference type="InterPro" id="IPR013159">
    <property type="entry name" value="DnaA_C"/>
</dbReference>
<protein>
    <recommendedName>
        <fullName evidence="8 9">Chromosomal replication initiator protein DnaA</fullName>
    </recommendedName>
</protein>
<evidence type="ECO:0000256" key="4">
    <source>
        <dbReference type="ARBA" id="ARBA00022741"/>
    </source>
</evidence>
<feature type="region of interest" description="Domain IV, binds dsDNA" evidence="8">
    <location>
        <begin position="277"/>
        <end position="401"/>
    </location>
</feature>
<dbReference type="EMBL" id="CADCVU010000125">
    <property type="protein sequence ID" value="CAA9504686.1"/>
    <property type="molecule type" value="Genomic_DNA"/>
</dbReference>
<keyword evidence="5 8" id="KW-0067">ATP-binding</keyword>
<dbReference type="SMART" id="SM00760">
    <property type="entry name" value="Bac_DnaA_C"/>
    <property type="match status" value="1"/>
</dbReference>
<accession>A0A6J4ST70</accession>
<dbReference type="Gene3D" id="3.40.50.300">
    <property type="entry name" value="P-loop containing nucleotide triphosphate hydrolases"/>
    <property type="match status" value="1"/>
</dbReference>
<feature type="domain" description="AAA+ ATPase" evidence="12">
    <location>
        <begin position="92"/>
        <end position="222"/>
    </location>
</feature>
<dbReference type="GO" id="GO:0005524">
    <property type="term" value="F:ATP binding"/>
    <property type="evidence" value="ECO:0007669"/>
    <property type="project" value="UniProtKB-UniRule"/>
</dbReference>
<dbReference type="InterPro" id="IPR001957">
    <property type="entry name" value="Chromosome_initiator_DnaA"/>
</dbReference>
<feature type="domain" description="Chromosomal replication initiator DnaA C-terminal" evidence="13">
    <location>
        <begin position="307"/>
        <end position="376"/>
    </location>
</feature>
<evidence type="ECO:0000256" key="11">
    <source>
        <dbReference type="RuleBase" id="RU004227"/>
    </source>
</evidence>
<dbReference type="Pfam" id="PF08299">
    <property type="entry name" value="Bac_DnaA_C"/>
    <property type="match status" value="1"/>
</dbReference>
<keyword evidence="7 8" id="KW-0238">DNA-binding</keyword>
<dbReference type="SMART" id="SM00382">
    <property type="entry name" value="AAA"/>
    <property type="match status" value="1"/>
</dbReference>
<dbReference type="InterPro" id="IPR010921">
    <property type="entry name" value="Trp_repressor/repl_initiator"/>
</dbReference>
<proteinExistence type="inferred from homology"/>
<dbReference type="HAMAP" id="MF_00377">
    <property type="entry name" value="DnaA_bact"/>
    <property type="match status" value="1"/>
</dbReference>
<dbReference type="GO" id="GO:0005886">
    <property type="term" value="C:plasma membrane"/>
    <property type="evidence" value="ECO:0007669"/>
    <property type="project" value="TreeGrafter"/>
</dbReference>
<dbReference type="GO" id="GO:0006275">
    <property type="term" value="P:regulation of DNA replication"/>
    <property type="evidence" value="ECO:0007669"/>
    <property type="project" value="UniProtKB-UniRule"/>
</dbReference>
<comment type="similarity">
    <text evidence="1 8 11">Belongs to the DnaA family.</text>
</comment>
<dbReference type="InterPro" id="IPR018312">
    <property type="entry name" value="Chromosome_initiator_DnaA_CS"/>
</dbReference>
<dbReference type="InterPro" id="IPR013317">
    <property type="entry name" value="DnaA_dom"/>
</dbReference>
<keyword evidence="3 8" id="KW-0235">DNA replication</keyword>
<keyword evidence="6 8" id="KW-0446">Lipid-binding</keyword>
<dbReference type="PANTHER" id="PTHR30050">
    <property type="entry name" value="CHROMOSOMAL REPLICATION INITIATOR PROTEIN DNAA"/>
    <property type="match status" value="1"/>
</dbReference>
<feature type="binding site" evidence="8">
    <location>
        <position position="103"/>
    </location>
    <ligand>
        <name>ATP</name>
        <dbReference type="ChEBI" id="CHEBI:30616"/>
    </ligand>
</feature>
<keyword evidence="4 8" id="KW-0547">Nucleotide-binding</keyword>
<evidence type="ECO:0000256" key="1">
    <source>
        <dbReference type="ARBA" id="ARBA00006583"/>
    </source>
</evidence>
<gene>
    <name evidence="8" type="primary">dnaA</name>
    <name evidence="14" type="ORF">AVDCRST_MAG45-1528</name>
</gene>
<dbReference type="GO" id="GO:0006270">
    <property type="term" value="P:DNA replication initiation"/>
    <property type="evidence" value="ECO:0007669"/>
    <property type="project" value="UniProtKB-UniRule"/>
</dbReference>
<organism evidence="14">
    <name type="scientific">uncultured Solirubrobacterales bacterium</name>
    <dbReference type="NCBI Taxonomy" id="768556"/>
    <lineage>
        <taxon>Bacteria</taxon>
        <taxon>Bacillati</taxon>
        <taxon>Actinomycetota</taxon>
        <taxon>Thermoleophilia</taxon>
        <taxon>Solirubrobacterales</taxon>
        <taxon>environmental samples</taxon>
    </lineage>
</organism>
<dbReference type="GO" id="GO:0003688">
    <property type="term" value="F:DNA replication origin binding"/>
    <property type="evidence" value="ECO:0007669"/>
    <property type="project" value="UniProtKB-UniRule"/>
</dbReference>
<feature type="region of interest" description="Domain I, interacts with DnaA modulators" evidence="8">
    <location>
        <begin position="1"/>
        <end position="57"/>
    </location>
</feature>
<comment type="function">
    <text evidence="8 10">Plays an essential role in the initiation and regulation of chromosomal replication. ATP-DnaA binds to the origin of replication (oriC) to initiate formation of the DNA replication initiation complex once per cell cycle. Binds the DnaA box (a 9 base pair repeat at the origin) and separates the double-stranded (ds)DNA. Forms a right-handed helical filament on oriC DNA; dsDNA binds to the exterior of the filament while single-stranded (ss)DNA is stabiized in the filament's interior. The ATP-DnaA-oriC complex binds and stabilizes one strand of the AT-rich DNA unwinding element (DUE), permitting loading of DNA polymerase. After initiation quickly degrades to an ADP-DnaA complex that is not apt for DNA replication. Binds acidic phospholipids.</text>
</comment>
<dbReference type="GO" id="GO:0005737">
    <property type="term" value="C:cytoplasm"/>
    <property type="evidence" value="ECO:0007669"/>
    <property type="project" value="UniProtKB-SubCell"/>
</dbReference>